<feature type="signal peptide" evidence="3">
    <location>
        <begin position="1"/>
        <end position="30"/>
    </location>
</feature>
<dbReference type="InterPro" id="IPR031325">
    <property type="entry name" value="RHS_repeat"/>
</dbReference>
<dbReference type="InterPro" id="IPR006530">
    <property type="entry name" value="YD"/>
</dbReference>
<dbReference type="InterPro" id="IPR022385">
    <property type="entry name" value="Rhs_assc_core"/>
</dbReference>
<dbReference type="PANTHER" id="PTHR32305">
    <property type="match status" value="1"/>
</dbReference>
<protein>
    <submittedName>
        <fullName evidence="5">RHS repeat-associated protein</fullName>
    </submittedName>
</protein>
<evidence type="ECO:0000256" key="3">
    <source>
        <dbReference type="SAM" id="SignalP"/>
    </source>
</evidence>
<evidence type="ECO:0000256" key="1">
    <source>
        <dbReference type="ARBA" id="ARBA00022737"/>
    </source>
</evidence>
<evidence type="ECO:0000313" key="5">
    <source>
        <dbReference type="EMBL" id="MBP2327792.1"/>
    </source>
</evidence>
<dbReference type="RefSeq" id="WP_209644845.1">
    <property type="nucleotide sequence ID" value="NZ_JAGINW010000001.1"/>
</dbReference>
<dbReference type="Pfam" id="PF25023">
    <property type="entry name" value="TEN_YD-shell"/>
    <property type="match status" value="1"/>
</dbReference>
<keyword evidence="3" id="KW-0732">Signal</keyword>
<dbReference type="EMBL" id="JAGINW010000001">
    <property type="protein sequence ID" value="MBP2327792.1"/>
    <property type="molecule type" value="Genomic_DNA"/>
</dbReference>
<keyword evidence="6" id="KW-1185">Reference proteome</keyword>
<evidence type="ECO:0000313" key="6">
    <source>
        <dbReference type="Proteomes" id="UP001519332"/>
    </source>
</evidence>
<evidence type="ECO:0000259" key="4">
    <source>
        <dbReference type="Pfam" id="PF25023"/>
    </source>
</evidence>
<reference evidence="5 6" key="1">
    <citation type="submission" date="2021-03" db="EMBL/GenBank/DDBJ databases">
        <title>Sequencing the genomes of 1000 actinobacteria strains.</title>
        <authorList>
            <person name="Klenk H.-P."/>
        </authorList>
    </citation>
    <scope>NUCLEOTIDE SEQUENCE [LARGE SCALE GENOMIC DNA]</scope>
    <source>
        <strain evidence="5 6">DSM 46670</strain>
    </source>
</reference>
<feature type="region of interest" description="Disordered" evidence="2">
    <location>
        <begin position="36"/>
        <end position="63"/>
    </location>
</feature>
<name>A0ABS4TTS3_9PSEU</name>
<accession>A0ABS4TTS3</accession>
<dbReference type="InterPro" id="IPR050708">
    <property type="entry name" value="T6SS_VgrG/RHS"/>
</dbReference>
<dbReference type="Gene3D" id="2.180.10.10">
    <property type="entry name" value="RHS repeat-associated core"/>
    <property type="match status" value="1"/>
</dbReference>
<dbReference type="NCBIfam" id="TIGR01643">
    <property type="entry name" value="YD_repeat_2x"/>
    <property type="match status" value="1"/>
</dbReference>
<dbReference type="PANTHER" id="PTHR32305:SF17">
    <property type="entry name" value="TRNA NUCLEASE WAPA"/>
    <property type="match status" value="1"/>
</dbReference>
<comment type="caution">
    <text evidence="5">The sequence shown here is derived from an EMBL/GenBank/DDBJ whole genome shotgun (WGS) entry which is preliminary data.</text>
</comment>
<dbReference type="NCBIfam" id="TIGR03696">
    <property type="entry name" value="Rhs_assc_core"/>
    <property type="match status" value="1"/>
</dbReference>
<organism evidence="5 6">
    <name type="scientific">Kibdelosporangium banguiense</name>
    <dbReference type="NCBI Taxonomy" id="1365924"/>
    <lineage>
        <taxon>Bacteria</taxon>
        <taxon>Bacillati</taxon>
        <taxon>Actinomycetota</taxon>
        <taxon>Actinomycetes</taxon>
        <taxon>Pseudonocardiales</taxon>
        <taxon>Pseudonocardiaceae</taxon>
        <taxon>Kibdelosporangium</taxon>
    </lineage>
</organism>
<dbReference type="Pfam" id="PF05593">
    <property type="entry name" value="RHS_repeat"/>
    <property type="match status" value="1"/>
</dbReference>
<evidence type="ECO:0000256" key="2">
    <source>
        <dbReference type="SAM" id="MobiDB-lite"/>
    </source>
</evidence>
<sequence length="2047" mass="221904">MRPLPPTRLIAGVVGLALAISPIVVTPASAAAAPAFQPHRESPVSGENIQPMQPGPNAAAAASQTGTSSVIWPKPAAAEVTLTSTAALAGSSVRAGDLPVWIGRSATAPDKVNVEVLPQRLEGPVLRINRTDGAKQAGAVSVEVDYSGFAKAYGGDWALRLKLASVPECALTTPERDECAAVPLPTKNNGSGKLTAQATASGLYTLLAAESSGGGDYKSSSLAPSATWAAGGSSGDFTWNYPMTVPPAVGGPTPDLALSYSSGSMDGRTSATNNQPSWVGEGFEFSPGGYIERRYVACSSDMGAGANNTKKTGDMCWRTDNATFSLNGKGGELILDTATGVWKPKNDDGTKVERLTGADNGDQGTAGKDVGEYWKMTSRDGTEFYFGLNKLPGWTTNAEQTKSAWTMPVYGNNANEPCHKTAFADSYCNQAWRWNLDYVVDRHNSTMSYFYNTETNNYARELTASKVSGYVRAGNLARIDYGQFDGQAYTTKPVGQVVLTTADRCRPGTAAADCVSSKPDNWPDTPLNQACTSTTSCPNKFSPTFWTQKRLAEVKTRVIVNGTTRDVNKWTLAQSYPSTGDGTRDGMWLASVQHTGLAAGSVALPPTTFDGAQMANRVDATNDSVPPMNWWRVNKIISESGGQIAVTYELPECLPTGVRPAPDTNEMRCQPLKWTPDTPDNAGKERTDWFHKYVVKTVTETDLTTGVVAESTEVEYPRKPAWHYDQEDGLVPAERKTWSQWRGYDLVRVRKGNAAGSQSMTDTRYFRGMDGDKLTSGTKQVDVIDSKNGKWRDSDPLTGTEREEMTYDKSGGILMSRSISDPWLSAATATRIATWGTTQAFRTGEQRSRQGQLLSDGTWRETGSDNIYDDRGVLEKSFDFKNIATADDDQCTTYSYAAKGSTDLVELPYRKQVAKVGCDKPVTQNDIKSDDRTYYDGNDTLGAPPTKGDVTRVEELTGFDNGTPKYVTTKTATHDAYGRARDVYDVDKRLSRTTYTPETGAPTTISATNPLNQTTVTDVDPAWGADLAISLPGNRRTKKVYDALGRETQEWKPGADPATRPADEITEYLFRNNGANVVMSKDLQADGSYDTDYELYDGNMQLRQTQAPAPGGGRTIIDHIYDAKGLEVKRNGPYINDAPPGFEIFKPVESELPAQTVTEYDGADRPTASIFKVKGAEKWRTTYRTTADRYDVDPPDGETPTTQLLDADGRVTELRQYKGNTFDGDYDKTSYTYDDDGNLLSITDPADNVWRYSYDLRGRKITSDDPDLGHVEYSYDDADRVTSTKDARGTVLVNTYDNLGRKTAVYEGSVTGTKRAEWTFDTVSAGMPASSTRYLNGAAYKTEVTGYDPTGKPTGNRITIPASEGKLAGTYDFATTYTPHGELKTQTLPAVAGFAEETLTYGYNGFGLPTTLDGKTSYVKGTTYTPYGEMESATLSTGGKAVKQTFEYEDGTRRLKKSVVQSDSSATDLSNATYSYDAAGNVLKVADTAENDTQCFGYDYLRRLTSAFTPQNGDCASAVQGGPAPYALNWTFDKTGNRSSEVKTTADGKSTTSVYAYPPAGQPQPHTLRSVTTGNKVDSYAYDKSGNTIARKGQALEWDAEGKLAKVTENGKTTSYVYDATGERIIRRDDTGTTLYLGATEVRLGSSNTLSAVRYYSHSGHVVAVRNADGKVNWITADRNNTGQLAIDADTQAVQRRRITPYGDLRGAAPSNWPGERGFVNGVNDPSTGLVHLGSREYDRSTGRFISVDPVIDEMDPQQLNGYAYSNNSPVTYADPDGEWGFSLKTITKVVFQPIVKTIIQPVTVMITRYTPVVIDSVRKFIADPIAVTKSVLKKIPSIKKIVQTIRKVVHNAGNSVRKFYKKHIEPRIEATKKKWDRFRKAAATNLKKAAKATWEGTKKAAKWVGKESMPGGKVWGAVKLGVGVGAMFGCVPCGAVAAGMSAVDMVVALADPKGPQWGTAAIEGAGVLTFGMSKKFEMGLKAARAGQFSSAAEFGQRGRSTQRFYQSVVKNELGLSMLRIPDATLLAYDAIKYNLKGFSPTVAKLP</sequence>
<dbReference type="InterPro" id="IPR056823">
    <property type="entry name" value="TEN-like_YD-shell"/>
</dbReference>
<feature type="domain" description="Teneurin-like YD-shell" evidence="4">
    <location>
        <begin position="1575"/>
        <end position="1771"/>
    </location>
</feature>
<feature type="chain" id="PRO_5046309495" evidence="3">
    <location>
        <begin position="31"/>
        <end position="2047"/>
    </location>
</feature>
<gene>
    <name evidence="5" type="ORF">JOF56_008177</name>
</gene>
<dbReference type="Proteomes" id="UP001519332">
    <property type="component" value="Unassembled WGS sequence"/>
</dbReference>
<proteinExistence type="predicted"/>
<keyword evidence="1" id="KW-0677">Repeat</keyword>